<dbReference type="InterPro" id="IPR041677">
    <property type="entry name" value="DNA2/NAM7_AAA_11"/>
</dbReference>
<accession>A0A5N6F897</accession>
<dbReference type="Gene3D" id="3.40.50.300">
    <property type="entry name" value="P-loop containing nucleotide triphosphate hydrolases"/>
    <property type="match status" value="2"/>
</dbReference>
<sequence length="1004" mass="113026">MSEWEDIIRDGEVQYPDGPSSEWGSVHGEEDNASPLSNDETNNPEGDQSNDFTFDLELDDDDILDEESESPVFDLEPFAEEFQITDEFENILPVPTYTPLDLETQSSQFKRRLIPLEDVKSDIAKNTRGTQYKNAQIYINEQKSLPQDWRHAPTGIGLRFRIEGGCASRRIIIQLPIHHNSKLVFSASFEIHPCHIKDFSIKDLSTNEAVEQKVKKKRKDALPERESYIILAIGLHTGGIGFGLEYNAKFLSKADKQLLWYMRRLSINYAENDSTPQRIILRINARWIDYEDADSNSNMRRKTEARDRLYNQLDELMLDATTEKQTLTPYRSQQGDPVTQWGQFVTREIIKKESQGLVAFRTRYSFSTLSEYQITFAYASHLEWENEREIADFVSTQCHGVAFIIVNKSDVLALLKLSMPKSEKEENAFNIESWAPREGTTAAISFRPPDKLNVGNVKCYGVCTANIYDLPYPPGSLFHIVTRNVSYYAKFAVEVGKNINFFPARLLLDVPVSGAKRQVDAINTLCRPEPELTCFSRLLLNQQYHLKSKRFNDPLASLDLSDEVVKDAVKRVISVRGIVWSESQRSCLQTYVRNFADNLLIIQGYPGTGKTLTLIGLASIYLALGLHVMVTAPTHYAADAICQGIQKWETLSGINLHPLRVYRPISESRAFRNHGKSGIDPEVESQHGDELSGDEDGDDYGGDSGEYDDAKNIPSSNAVVAQDDKAQAIHPTPSDENTEAAAIEPSNNNAAVAQGDNVETAPDALVPLQDQIMIGEYLKMTHEAYHRRYYSRTDISLEARVFEMASDDSQTLMAIQPSSEQAVTIKGDWFAQIENGNLIPEGDEVDVLALLRDYAEKIKESEYRKLEDSDKKTALWAFKTACKAVIRQTRLLISTNNNTGDGIIASNFGHDATGIIIIRDEDFKELEANSWIPVSKLAAAEKIKGVVSCGDAHQLVPTVMSRYGQPCNEFSAQLALSLPARLLHMNHPSVKLTEQFRYRDVFVP</sequence>
<dbReference type="Pfam" id="PF13086">
    <property type="entry name" value="AAA_11"/>
    <property type="match status" value="1"/>
</dbReference>
<feature type="compositionally biased region" description="Acidic residues" evidence="1">
    <location>
        <begin position="691"/>
        <end position="707"/>
    </location>
</feature>
<dbReference type="GO" id="GO:0043139">
    <property type="term" value="F:5'-3' DNA helicase activity"/>
    <property type="evidence" value="ECO:0007669"/>
    <property type="project" value="TreeGrafter"/>
</dbReference>
<name>A0A5N6F897_9EURO</name>
<gene>
    <name evidence="3" type="ORF">BDV33DRAFT_198654</name>
</gene>
<feature type="compositionally biased region" description="Basic and acidic residues" evidence="1">
    <location>
        <begin position="1"/>
        <end position="12"/>
    </location>
</feature>
<feature type="region of interest" description="Disordered" evidence="1">
    <location>
        <begin position="672"/>
        <end position="713"/>
    </location>
</feature>
<organism evidence="3 4">
    <name type="scientific">Aspergillus novoparasiticus</name>
    <dbReference type="NCBI Taxonomy" id="986946"/>
    <lineage>
        <taxon>Eukaryota</taxon>
        <taxon>Fungi</taxon>
        <taxon>Dikarya</taxon>
        <taxon>Ascomycota</taxon>
        <taxon>Pezizomycotina</taxon>
        <taxon>Eurotiomycetes</taxon>
        <taxon>Eurotiomycetidae</taxon>
        <taxon>Eurotiales</taxon>
        <taxon>Aspergillaceae</taxon>
        <taxon>Aspergillus</taxon>
        <taxon>Aspergillus subgen. Circumdati</taxon>
    </lineage>
</organism>
<dbReference type="Proteomes" id="UP000326799">
    <property type="component" value="Unassembled WGS sequence"/>
</dbReference>
<dbReference type="AlphaFoldDB" id="A0A5N6F897"/>
<dbReference type="InterPro" id="IPR050534">
    <property type="entry name" value="Coronavir_polyprotein_1ab"/>
</dbReference>
<evidence type="ECO:0000259" key="2">
    <source>
        <dbReference type="Pfam" id="PF13086"/>
    </source>
</evidence>
<dbReference type="PANTHER" id="PTHR43788">
    <property type="entry name" value="DNA2/NAM7 HELICASE FAMILY MEMBER"/>
    <property type="match status" value="1"/>
</dbReference>
<dbReference type="PANTHER" id="PTHR43788:SF8">
    <property type="entry name" value="DNA-BINDING PROTEIN SMUBP-2"/>
    <property type="match status" value="1"/>
</dbReference>
<evidence type="ECO:0000313" key="3">
    <source>
        <dbReference type="EMBL" id="KAB8225275.1"/>
    </source>
</evidence>
<dbReference type="EMBL" id="ML733395">
    <property type="protein sequence ID" value="KAB8225275.1"/>
    <property type="molecule type" value="Genomic_DNA"/>
</dbReference>
<feature type="compositionally biased region" description="Polar residues" evidence="1">
    <location>
        <begin position="34"/>
        <end position="52"/>
    </location>
</feature>
<proteinExistence type="predicted"/>
<reference evidence="3 4" key="1">
    <citation type="submission" date="2019-04" db="EMBL/GenBank/DDBJ databases">
        <title>Fungal friends and foes A comparative genomics study of 23 Aspergillus species from section Flavi.</title>
        <authorList>
            <consortium name="DOE Joint Genome Institute"/>
            <person name="Kjaerbolling I."/>
            <person name="Vesth T.C."/>
            <person name="Frisvad J.C."/>
            <person name="Nybo J.L."/>
            <person name="Theobald S."/>
            <person name="Kildgaard S."/>
            <person name="Petersen T.I."/>
            <person name="Kuo A."/>
            <person name="Sato A."/>
            <person name="Lyhne E.K."/>
            <person name="Kogle M.E."/>
            <person name="Wiebenga A."/>
            <person name="Kun R.S."/>
            <person name="Lubbers R.J."/>
            <person name="Makela M.R."/>
            <person name="Barry K."/>
            <person name="Chovatia M."/>
            <person name="Clum A."/>
            <person name="Daum C."/>
            <person name="Haridas S."/>
            <person name="He G."/>
            <person name="LaButti K."/>
            <person name="Lipzen A."/>
            <person name="Mondo S."/>
            <person name="Pangilinan J."/>
            <person name="Riley R."/>
            <person name="Salamov A."/>
            <person name="Simmons B.A."/>
            <person name="Magnuson J.K."/>
            <person name="Henrissat B."/>
            <person name="Mortensen U.H."/>
            <person name="Larsen T.O."/>
            <person name="De vries R.P."/>
            <person name="Grigoriev I.V."/>
            <person name="Machida M."/>
            <person name="Baker S.E."/>
            <person name="Andersen M.R."/>
        </authorList>
    </citation>
    <scope>NUCLEOTIDE SEQUENCE [LARGE SCALE GENOMIC DNA]</scope>
    <source>
        <strain evidence="3 4">CBS 126849</strain>
    </source>
</reference>
<dbReference type="SUPFAM" id="SSF52540">
    <property type="entry name" value="P-loop containing nucleoside triphosphate hydrolases"/>
    <property type="match status" value="1"/>
</dbReference>
<evidence type="ECO:0000313" key="4">
    <source>
        <dbReference type="Proteomes" id="UP000326799"/>
    </source>
</evidence>
<dbReference type="InterPro" id="IPR027417">
    <property type="entry name" value="P-loop_NTPase"/>
</dbReference>
<protein>
    <recommendedName>
        <fullName evidence="2">DNA2/NAM7 helicase helicase domain-containing protein</fullName>
    </recommendedName>
</protein>
<keyword evidence="4" id="KW-1185">Reference proteome</keyword>
<evidence type="ECO:0000256" key="1">
    <source>
        <dbReference type="SAM" id="MobiDB-lite"/>
    </source>
</evidence>
<feature type="region of interest" description="Disordered" evidence="1">
    <location>
        <begin position="1"/>
        <end position="53"/>
    </location>
</feature>
<feature type="domain" description="DNA2/NAM7 helicase helicase" evidence="2">
    <location>
        <begin position="582"/>
        <end position="962"/>
    </location>
</feature>